<evidence type="ECO:0000256" key="1">
    <source>
        <dbReference type="ARBA" id="ARBA00006974"/>
    </source>
</evidence>
<reference evidence="3" key="1">
    <citation type="journal article" date="2023" name="Science">
        <title>Elucidation of the pathway for biosynthesis of saponin adjuvants from the soapbark tree.</title>
        <authorList>
            <person name="Reed J."/>
            <person name="Orme A."/>
            <person name="El-Demerdash A."/>
            <person name="Owen C."/>
            <person name="Martin L.B.B."/>
            <person name="Misra R.C."/>
            <person name="Kikuchi S."/>
            <person name="Rejzek M."/>
            <person name="Martin A.C."/>
            <person name="Harkess A."/>
            <person name="Leebens-Mack J."/>
            <person name="Louveau T."/>
            <person name="Stephenson M.J."/>
            <person name="Osbourn A."/>
        </authorList>
    </citation>
    <scope>NUCLEOTIDE SEQUENCE</scope>
    <source>
        <strain evidence="3">S10</strain>
    </source>
</reference>
<accession>A0AAD7Q908</accession>
<dbReference type="EMBL" id="JARAOO010000003">
    <property type="protein sequence ID" value="KAJ7976922.1"/>
    <property type="molecule type" value="Genomic_DNA"/>
</dbReference>
<gene>
    <name evidence="3" type="ORF">O6P43_006634</name>
</gene>
<organism evidence="3 4">
    <name type="scientific">Quillaja saponaria</name>
    <name type="common">Soap bark tree</name>
    <dbReference type="NCBI Taxonomy" id="32244"/>
    <lineage>
        <taxon>Eukaryota</taxon>
        <taxon>Viridiplantae</taxon>
        <taxon>Streptophyta</taxon>
        <taxon>Embryophyta</taxon>
        <taxon>Tracheophyta</taxon>
        <taxon>Spermatophyta</taxon>
        <taxon>Magnoliopsida</taxon>
        <taxon>eudicotyledons</taxon>
        <taxon>Gunneridae</taxon>
        <taxon>Pentapetalae</taxon>
        <taxon>rosids</taxon>
        <taxon>fabids</taxon>
        <taxon>Fabales</taxon>
        <taxon>Quillajaceae</taxon>
        <taxon>Quillaja</taxon>
    </lineage>
</organism>
<comment type="caution">
    <text evidence="3">The sequence shown here is derived from an EMBL/GenBank/DDBJ whole genome shotgun (WGS) entry which is preliminary data.</text>
</comment>
<keyword evidence="4" id="KW-1185">Reference proteome</keyword>
<dbReference type="GO" id="GO:0009733">
    <property type="term" value="P:response to auxin"/>
    <property type="evidence" value="ECO:0007669"/>
    <property type="project" value="InterPro"/>
</dbReference>
<protein>
    <submittedName>
        <fullName evidence="3">Auxin-responsive protein</fullName>
    </submittedName>
</protein>
<evidence type="ECO:0000313" key="3">
    <source>
        <dbReference type="EMBL" id="KAJ7976922.1"/>
    </source>
</evidence>
<keyword evidence="2" id="KW-0732">Signal</keyword>
<dbReference type="Proteomes" id="UP001163823">
    <property type="component" value="Chromosome 3"/>
</dbReference>
<evidence type="ECO:0000313" key="4">
    <source>
        <dbReference type="Proteomes" id="UP001163823"/>
    </source>
</evidence>
<dbReference type="InterPro" id="IPR003676">
    <property type="entry name" value="SAUR_fam"/>
</dbReference>
<dbReference type="AlphaFoldDB" id="A0AAD7Q908"/>
<dbReference type="KEGG" id="qsa:O6P43_006634"/>
<feature type="non-terminal residue" evidence="3">
    <location>
        <position position="1"/>
    </location>
</feature>
<comment type="similarity">
    <text evidence="1">Belongs to the ARG7 family.</text>
</comment>
<proteinExistence type="inferred from homology"/>
<name>A0AAD7Q908_QUISA</name>
<feature type="chain" id="PRO_5042214589" evidence="2">
    <location>
        <begin position="25"/>
        <end position="108"/>
    </location>
</feature>
<feature type="signal peptide" evidence="2">
    <location>
        <begin position="1"/>
        <end position="24"/>
    </location>
</feature>
<evidence type="ECO:0000256" key="2">
    <source>
        <dbReference type="SAM" id="SignalP"/>
    </source>
</evidence>
<dbReference type="Pfam" id="PF02519">
    <property type="entry name" value="Auxin_inducible"/>
    <property type="match status" value="1"/>
</dbReference>
<sequence>IRASRTFLSSLSAWFLLEFNLVMAKIRQSWMLVRILTLIKRLRVAAVTDSENGDTIPLPEDIPEDVKEGHFVVHTIDDGEMRRFIIELEYLAHPDFLSWWSKLRRSLG</sequence>